<evidence type="ECO:0000259" key="5">
    <source>
        <dbReference type="PROSITE" id="PS50127"/>
    </source>
</evidence>
<proteinExistence type="inferred from homology"/>
<gene>
    <name evidence="6" type="ORF">PhCBS80983_g04240</name>
</gene>
<dbReference type="STRING" id="109895.A0A507DZB8"/>
<feature type="domain" description="UBC core" evidence="5">
    <location>
        <begin position="4"/>
        <end position="154"/>
    </location>
</feature>
<dbReference type="Proteomes" id="UP000318582">
    <property type="component" value="Unassembled WGS sequence"/>
</dbReference>
<evidence type="ECO:0000256" key="4">
    <source>
        <dbReference type="RuleBase" id="RU362109"/>
    </source>
</evidence>
<dbReference type="CDD" id="cd23806">
    <property type="entry name" value="UBCc_UBE2U"/>
    <property type="match status" value="1"/>
</dbReference>
<dbReference type="Gene3D" id="3.10.110.10">
    <property type="entry name" value="Ubiquitin Conjugating Enzyme"/>
    <property type="match status" value="1"/>
</dbReference>
<keyword evidence="2 4" id="KW-0833">Ubl conjugation pathway</keyword>
<dbReference type="PROSITE" id="PS50127">
    <property type="entry name" value="UBC_2"/>
    <property type="match status" value="1"/>
</dbReference>
<comment type="similarity">
    <text evidence="4">Belongs to the ubiquitin-conjugating enzyme family.</text>
</comment>
<keyword evidence="1" id="KW-0808">Transferase</keyword>
<dbReference type="EMBL" id="QEAQ01000064">
    <property type="protein sequence ID" value="TPX56811.1"/>
    <property type="molecule type" value="Genomic_DNA"/>
</dbReference>
<reference evidence="6 7" key="1">
    <citation type="journal article" date="2019" name="Sci. Rep.">
        <title>Comparative genomics of chytrid fungi reveal insights into the obligate biotrophic and pathogenic lifestyle of Synchytrium endobioticum.</title>
        <authorList>
            <person name="van de Vossenberg B.T.L.H."/>
            <person name="Warris S."/>
            <person name="Nguyen H.D.T."/>
            <person name="van Gent-Pelzer M.P.E."/>
            <person name="Joly D.L."/>
            <person name="van de Geest H.C."/>
            <person name="Bonants P.J.M."/>
            <person name="Smith D.S."/>
            <person name="Levesque C.A."/>
            <person name="van der Lee T.A.J."/>
        </authorList>
    </citation>
    <scope>NUCLEOTIDE SEQUENCE [LARGE SCALE GENOMIC DNA]</scope>
    <source>
        <strain evidence="6 7">CBS 809.83</strain>
    </source>
</reference>
<dbReference type="InterPro" id="IPR016135">
    <property type="entry name" value="UBQ-conjugating_enzyme/RWD"/>
</dbReference>
<organism evidence="6 7">
    <name type="scientific">Powellomyces hirtus</name>
    <dbReference type="NCBI Taxonomy" id="109895"/>
    <lineage>
        <taxon>Eukaryota</taxon>
        <taxon>Fungi</taxon>
        <taxon>Fungi incertae sedis</taxon>
        <taxon>Chytridiomycota</taxon>
        <taxon>Chytridiomycota incertae sedis</taxon>
        <taxon>Chytridiomycetes</taxon>
        <taxon>Spizellomycetales</taxon>
        <taxon>Powellomycetaceae</taxon>
        <taxon>Powellomyces</taxon>
    </lineage>
</organism>
<dbReference type="InterPro" id="IPR023313">
    <property type="entry name" value="UBQ-conjugating_AS"/>
</dbReference>
<protein>
    <recommendedName>
        <fullName evidence="5">UBC core domain-containing protein</fullName>
    </recommendedName>
</protein>
<dbReference type="SUPFAM" id="SSF54495">
    <property type="entry name" value="UBC-like"/>
    <property type="match status" value="1"/>
</dbReference>
<evidence type="ECO:0000256" key="2">
    <source>
        <dbReference type="ARBA" id="ARBA00022786"/>
    </source>
</evidence>
<dbReference type="PROSITE" id="PS00183">
    <property type="entry name" value="UBC_1"/>
    <property type="match status" value="1"/>
</dbReference>
<name>A0A507DZB8_9FUNG</name>
<comment type="caution">
    <text evidence="6">The sequence shown here is derived from an EMBL/GenBank/DDBJ whole genome shotgun (WGS) entry which is preliminary data.</text>
</comment>
<dbReference type="InterPro" id="IPR050113">
    <property type="entry name" value="Ub_conjugating_enzyme"/>
</dbReference>
<keyword evidence="4" id="KW-0067">ATP-binding</keyword>
<feature type="active site" description="Glycyl thioester intermediate" evidence="3">
    <location>
        <position position="90"/>
    </location>
</feature>
<evidence type="ECO:0000313" key="7">
    <source>
        <dbReference type="Proteomes" id="UP000318582"/>
    </source>
</evidence>
<sequence>MSSRAALLLQREQYRLSKKHGIWGVTAQPVENDLFHWQAIIEGLPDTPWEGGRFKLEMFFDDEYNEKPPEVFFMTVPFHPNVDMHTGKPCISFLEDPMEWEPETRISQLLMFLQALLANPGLDYPVNIAAAEIYQTSPRLYDQLVRDCVVASRRVEAGMVPFEGEEGEVASEEGENLESFLPIPGEPEVVALPMSKSVVQTVSFEQYYDHWKGLATSVHIKPCSHTAHSRLPAELMIARDAVGGKVTEEQFREMMQRQRDLWFGIFPPKKVKKPGRRDSREARVDAMRQLYRTYSTNGGMSCEFPKSNPATSSGANAEIAGMLKGTVQSSPLFSAGDLVGEPAGVNKAEDWELEADNLLTWTEQLEHSATLA</sequence>
<dbReference type="InterPro" id="IPR000608">
    <property type="entry name" value="UBC"/>
</dbReference>
<accession>A0A507DZB8</accession>
<evidence type="ECO:0000256" key="1">
    <source>
        <dbReference type="ARBA" id="ARBA00022679"/>
    </source>
</evidence>
<evidence type="ECO:0000256" key="3">
    <source>
        <dbReference type="PROSITE-ProRule" id="PRU10133"/>
    </source>
</evidence>
<evidence type="ECO:0000313" key="6">
    <source>
        <dbReference type="EMBL" id="TPX56811.1"/>
    </source>
</evidence>
<dbReference type="Pfam" id="PF00179">
    <property type="entry name" value="UQ_con"/>
    <property type="match status" value="1"/>
</dbReference>
<dbReference type="SMART" id="SM00212">
    <property type="entry name" value="UBCc"/>
    <property type="match status" value="1"/>
</dbReference>
<keyword evidence="4" id="KW-0547">Nucleotide-binding</keyword>
<keyword evidence="7" id="KW-1185">Reference proteome</keyword>
<dbReference type="AlphaFoldDB" id="A0A507DZB8"/>
<dbReference type="GO" id="GO:0016740">
    <property type="term" value="F:transferase activity"/>
    <property type="evidence" value="ECO:0007669"/>
    <property type="project" value="UniProtKB-KW"/>
</dbReference>
<dbReference type="PANTHER" id="PTHR24067">
    <property type="entry name" value="UBIQUITIN-CONJUGATING ENZYME E2"/>
    <property type="match status" value="1"/>
</dbReference>
<dbReference type="GO" id="GO:0005524">
    <property type="term" value="F:ATP binding"/>
    <property type="evidence" value="ECO:0007669"/>
    <property type="project" value="UniProtKB-UniRule"/>
</dbReference>